<dbReference type="InterPro" id="IPR009057">
    <property type="entry name" value="Homeodomain-like_sf"/>
</dbReference>
<evidence type="ECO:0000259" key="5">
    <source>
        <dbReference type="PROSITE" id="PS50977"/>
    </source>
</evidence>
<keyword evidence="7" id="KW-1185">Reference proteome</keyword>
<feature type="domain" description="HTH tetR-type" evidence="5">
    <location>
        <begin position="31"/>
        <end position="91"/>
    </location>
</feature>
<sequence>MSSPGSEDELPRNVRLAWGLSGPGTRGPRRGLTLDQVLDAAIAVANTEGFEALSMSRVAKELGFTTMSLYRYVDSKDQLVELAWDRAIGPPPELPSEGSWRERLDAWATAEYRGLRAYRWLTEHPIRTAPYWPNNMRWLDAGLGALSATLLDEDAKVQIVLTISLYVISRARFSWELESSLVDHRLDYPTVMPRILDPEKYPWVLAAVAAGAFDDDEVDDLAAWHEQDFRFGLERLLDGIDVLIGRSEATR</sequence>
<dbReference type="InterPro" id="IPR050109">
    <property type="entry name" value="HTH-type_TetR-like_transc_reg"/>
</dbReference>
<dbReference type="Gene3D" id="1.10.357.10">
    <property type="entry name" value="Tetracycline Repressor, domain 2"/>
    <property type="match status" value="1"/>
</dbReference>
<gene>
    <name evidence="6" type="ORF">Q7514_04010</name>
</gene>
<comment type="caution">
    <text evidence="6">The sequence shown here is derived from an EMBL/GenBank/DDBJ whole genome shotgun (WGS) entry which is preliminary data.</text>
</comment>
<organism evidence="6 7">
    <name type="scientific">Rhodococcus artemisiae</name>
    <dbReference type="NCBI Taxonomy" id="714159"/>
    <lineage>
        <taxon>Bacteria</taxon>
        <taxon>Bacillati</taxon>
        <taxon>Actinomycetota</taxon>
        <taxon>Actinomycetes</taxon>
        <taxon>Mycobacteriales</taxon>
        <taxon>Nocardiaceae</taxon>
        <taxon>Rhodococcus</taxon>
    </lineage>
</organism>
<evidence type="ECO:0000256" key="4">
    <source>
        <dbReference type="PROSITE-ProRule" id="PRU00335"/>
    </source>
</evidence>
<keyword evidence="2 4" id="KW-0238">DNA-binding</keyword>
<dbReference type="Gene3D" id="1.10.10.60">
    <property type="entry name" value="Homeodomain-like"/>
    <property type="match status" value="1"/>
</dbReference>
<dbReference type="InterPro" id="IPR036271">
    <property type="entry name" value="Tet_transcr_reg_TetR-rel_C_sf"/>
</dbReference>
<protein>
    <submittedName>
        <fullName evidence="6">TetR/AcrR family transcriptional regulator</fullName>
    </submittedName>
</protein>
<keyword evidence="1" id="KW-0805">Transcription regulation</keyword>
<dbReference type="SUPFAM" id="SSF48498">
    <property type="entry name" value="Tetracyclin repressor-like, C-terminal domain"/>
    <property type="match status" value="1"/>
</dbReference>
<dbReference type="EMBL" id="JAUTXY010000001">
    <property type="protein sequence ID" value="MEE2056687.1"/>
    <property type="molecule type" value="Genomic_DNA"/>
</dbReference>
<evidence type="ECO:0000256" key="1">
    <source>
        <dbReference type="ARBA" id="ARBA00023015"/>
    </source>
</evidence>
<dbReference type="Pfam" id="PF02909">
    <property type="entry name" value="TetR_C_1"/>
    <property type="match status" value="1"/>
</dbReference>
<dbReference type="PANTHER" id="PTHR30055:SF151">
    <property type="entry name" value="TRANSCRIPTIONAL REGULATORY PROTEIN"/>
    <property type="match status" value="1"/>
</dbReference>
<dbReference type="SUPFAM" id="SSF46689">
    <property type="entry name" value="Homeodomain-like"/>
    <property type="match status" value="1"/>
</dbReference>
<dbReference type="InterPro" id="IPR001647">
    <property type="entry name" value="HTH_TetR"/>
</dbReference>
<evidence type="ECO:0000256" key="3">
    <source>
        <dbReference type="ARBA" id="ARBA00023163"/>
    </source>
</evidence>
<dbReference type="RefSeq" id="WP_330131923.1">
    <property type="nucleotide sequence ID" value="NZ_JAUTXY010000001.1"/>
</dbReference>
<dbReference type="Proteomes" id="UP001336020">
    <property type="component" value="Unassembled WGS sequence"/>
</dbReference>
<evidence type="ECO:0000313" key="7">
    <source>
        <dbReference type="Proteomes" id="UP001336020"/>
    </source>
</evidence>
<dbReference type="Pfam" id="PF00440">
    <property type="entry name" value="TetR_N"/>
    <property type="match status" value="1"/>
</dbReference>
<accession>A0ABU7L567</accession>
<dbReference type="PANTHER" id="PTHR30055">
    <property type="entry name" value="HTH-TYPE TRANSCRIPTIONAL REGULATOR RUTR"/>
    <property type="match status" value="1"/>
</dbReference>
<dbReference type="PROSITE" id="PS50977">
    <property type="entry name" value="HTH_TETR_2"/>
    <property type="match status" value="1"/>
</dbReference>
<feature type="DNA-binding region" description="H-T-H motif" evidence="4">
    <location>
        <begin position="54"/>
        <end position="73"/>
    </location>
</feature>
<evidence type="ECO:0000256" key="2">
    <source>
        <dbReference type="ARBA" id="ARBA00023125"/>
    </source>
</evidence>
<evidence type="ECO:0000313" key="6">
    <source>
        <dbReference type="EMBL" id="MEE2056687.1"/>
    </source>
</evidence>
<dbReference type="InterPro" id="IPR004111">
    <property type="entry name" value="Repressor_TetR_C"/>
</dbReference>
<dbReference type="PRINTS" id="PR00455">
    <property type="entry name" value="HTHTETR"/>
</dbReference>
<proteinExistence type="predicted"/>
<keyword evidence="3" id="KW-0804">Transcription</keyword>
<name>A0ABU7L567_9NOCA</name>
<reference evidence="6 7" key="1">
    <citation type="submission" date="2023-07" db="EMBL/GenBank/DDBJ databases">
        <authorList>
            <person name="Girao M."/>
            <person name="Carvalho M.F."/>
        </authorList>
    </citation>
    <scope>NUCLEOTIDE SEQUENCE [LARGE SCALE GENOMIC DNA]</scope>
    <source>
        <strain evidence="6 7">YIM65754</strain>
    </source>
</reference>